<evidence type="ECO:0000256" key="2">
    <source>
        <dbReference type="ARBA" id="ARBA00022898"/>
    </source>
</evidence>
<reference evidence="4 5" key="1">
    <citation type="journal article" name="Front. Microbiol.">
        <title>Sugar Metabolism of the First Thermophilic Planctomycete Thermogutta terrifontis: Comparative Genomic and Transcriptomic Approaches.</title>
        <authorList>
            <person name="Elcheninov A.G."/>
            <person name="Menzel P."/>
            <person name="Gudbergsdottir S.R."/>
            <person name="Slesarev A.I."/>
            <person name="Kadnikov V.V."/>
            <person name="Krogh A."/>
            <person name="Bonch-Osmolovskaya E.A."/>
            <person name="Peng X."/>
            <person name="Kublanov I.V."/>
        </authorList>
    </citation>
    <scope>NUCLEOTIDE SEQUENCE [LARGE SCALE GENOMIC DNA]</scope>
    <source>
        <strain evidence="4 5">R1</strain>
    </source>
</reference>
<dbReference type="GO" id="GO:0004372">
    <property type="term" value="F:glycine hydroxymethyltransferase activity"/>
    <property type="evidence" value="ECO:0007669"/>
    <property type="project" value="TreeGrafter"/>
</dbReference>
<accession>A0A286RJJ9</accession>
<evidence type="ECO:0000259" key="3">
    <source>
        <dbReference type="Pfam" id="PF00464"/>
    </source>
</evidence>
<evidence type="ECO:0000313" key="4">
    <source>
        <dbReference type="EMBL" id="ASV76138.1"/>
    </source>
</evidence>
<dbReference type="EMBL" id="CP018477">
    <property type="protein sequence ID" value="ASV76138.1"/>
    <property type="molecule type" value="Genomic_DNA"/>
</dbReference>
<dbReference type="PANTHER" id="PTHR11680">
    <property type="entry name" value="SERINE HYDROXYMETHYLTRANSFERASE"/>
    <property type="match status" value="1"/>
</dbReference>
<feature type="domain" description="Serine hydroxymethyltransferase-like" evidence="3">
    <location>
        <begin position="11"/>
        <end position="414"/>
    </location>
</feature>
<keyword evidence="5" id="KW-1185">Reference proteome</keyword>
<gene>
    <name evidence="4" type="ORF">THTE_3537</name>
</gene>
<protein>
    <submittedName>
        <fullName evidence="4">Aminomethyltransferase (Glycine cleavage system T protein)</fullName>
        <ecNumber evidence="4">2.1.2.10</ecNumber>
    </submittedName>
</protein>
<organism evidence="4 5">
    <name type="scientific">Thermogutta terrifontis</name>
    <dbReference type="NCBI Taxonomy" id="1331910"/>
    <lineage>
        <taxon>Bacteria</taxon>
        <taxon>Pseudomonadati</taxon>
        <taxon>Planctomycetota</taxon>
        <taxon>Planctomycetia</taxon>
        <taxon>Pirellulales</taxon>
        <taxon>Thermoguttaceae</taxon>
        <taxon>Thermogutta</taxon>
    </lineage>
</organism>
<keyword evidence="2" id="KW-0663">Pyridoxal phosphate</keyword>
<dbReference type="GO" id="GO:0032259">
    <property type="term" value="P:methylation"/>
    <property type="evidence" value="ECO:0007669"/>
    <property type="project" value="UniProtKB-KW"/>
</dbReference>
<proteinExistence type="predicted"/>
<dbReference type="InterPro" id="IPR015424">
    <property type="entry name" value="PyrdxlP-dep_Trfase"/>
</dbReference>
<dbReference type="GO" id="GO:0005737">
    <property type="term" value="C:cytoplasm"/>
    <property type="evidence" value="ECO:0007669"/>
    <property type="project" value="TreeGrafter"/>
</dbReference>
<name>A0A286RJJ9_9BACT</name>
<dbReference type="InterPro" id="IPR039429">
    <property type="entry name" value="SHMT-like_dom"/>
</dbReference>
<comment type="cofactor">
    <cofactor evidence="1">
        <name>pyridoxal 5'-phosphate</name>
        <dbReference type="ChEBI" id="CHEBI:597326"/>
    </cofactor>
</comment>
<dbReference type="KEGG" id="ttf:THTE_3537"/>
<dbReference type="GO" id="GO:0004047">
    <property type="term" value="F:aminomethyltransferase activity"/>
    <property type="evidence" value="ECO:0007669"/>
    <property type="project" value="UniProtKB-EC"/>
</dbReference>
<dbReference type="GO" id="GO:0019264">
    <property type="term" value="P:glycine biosynthetic process from serine"/>
    <property type="evidence" value="ECO:0007669"/>
    <property type="project" value="TreeGrafter"/>
</dbReference>
<dbReference type="AlphaFoldDB" id="A0A286RJJ9"/>
<dbReference type="SUPFAM" id="SSF53383">
    <property type="entry name" value="PLP-dependent transferases"/>
    <property type="match status" value="1"/>
</dbReference>
<evidence type="ECO:0000256" key="1">
    <source>
        <dbReference type="ARBA" id="ARBA00001933"/>
    </source>
</evidence>
<dbReference type="GO" id="GO:0030170">
    <property type="term" value="F:pyridoxal phosphate binding"/>
    <property type="evidence" value="ECO:0007669"/>
    <property type="project" value="TreeGrafter"/>
</dbReference>
<evidence type="ECO:0000313" key="5">
    <source>
        <dbReference type="Proteomes" id="UP000215086"/>
    </source>
</evidence>
<dbReference type="OrthoDB" id="9803871at2"/>
<dbReference type="Pfam" id="PF00464">
    <property type="entry name" value="SHMT"/>
    <property type="match status" value="1"/>
</dbReference>
<dbReference type="GO" id="GO:0008168">
    <property type="term" value="F:methyltransferase activity"/>
    <property type="evidence" value="ECO:0007669"/>
    <property type="project" value="UniProtKB-KW"/>
</dbReference>
<keyword evidence="4" id="KW-0808">Transferase</keyword>
<dbReference type="InterPro" id="IPR049943">
    <property type="entry name" value="Ser_HO-MeTrfase-like"/>
</dbReference>
<dbReference type="InterPro" id="IPR015421">
    <property type="entry name" value="PyrdxlP-dep_Trfase_major"/>
</dbReference>
<dbReference type="Gene3D" id="3.90.1150.10">
    <property type="entry name" value="Aspartate Aminotransferase, domain 1"/>
    <property type="match status" value="1"/>
</dbReference>
<dbReference type="Proteomes" id="UP000215086">
    <property type="component" value="Chromosome"/>
</dbReference>
<dbReference type="Gene3D" id="3.40.640.10">
    <property type="entry name" value="Type I PLP-dependent aspartate aminotransferase-like (Major domain)"/>
    <property type="match status" value="1"/>
</dbReference>
<dbReference type="RefSeq" id="WP_095415996.1">
    <property type="nucleotide sequence ID" value="NZ_CP018477.1"/>
</dbReference>
<keyword evidence="4" id="KW-0489">Methyltransferase</keyword>
<dbReference type="PANTHER" id="PTHR11680:SF35">
    <property type="entry name" value="SERINE HYDROXYMETHYLTRANSFERASE 1"/>
    <property type="match status" value="1"/>
</dbReference>
<sequence>MSDKVRTLLEKTLENHTWRQQQCINLIPSEMTPSPLVRLIQVTDPVGRYAEHNFLQQLNREVYYYQGTKFIEWVEQQLIQELGQYLGTDLVEPRLISGQTANMAVFSALVAFRNQDKKQGELERIHGVLNHHLNLGGHLSAQAMGPLRDYVARDPATGRFMIKHFPVRQDNPYQVDIEATASLLETFAPELVIFGKSMFICREPVKQVCQILSQLKQRPLVMYDAAHVLGILGPAFQDPFAEGANIVTGSTHKTFFGTQRGIIAARFDSDSPHAALWDHIRRRAFPGFLSNHHLGTLLGLLLAAMEMNTYRESYQTQVLKNAKAFARALHHCGIQVEGDPAVDYTETHQVLVRVGSHQGIEAAERLEDSNIIVNYQALPGDENFAASSGIRMGVAEMTRFGMREQDFQELAELIADVLLRGQRVADTVVKFRSRFLQMQYCFAPKNWPELTERLLATF</sequence>
<dbReference type="GO" id="GO:0046653">
    <property type="term" value="P:tetrahydrofolate metabolic process"/>
    <property type="evidence" value="ECO:0007669"/>
    <property type="project" value="TreeGrafter"/>
</dbReference>
<dbReference type="InterPro" id="IPR015422">
    <property type="entry name" value="PyrdxlP-dep_Trfase_small"/>
</dbReference>
<dbReference type="EC" id="2.1.2.10" evidence="4"/>